<dbReference type="AlphaFoldDB" id="A0A9D1F751"/>
<dbReference type="CDD" id="cd18095">
    <property type="entry name" value="SpoU-like_rRNA-MTase"/>
    <property type="match status" value="1"/>
</dbReference>
<evidence type="ECO:0000256" key="3">
    <source>
        <dbReference type="ARBA" id="ARBA00022679"/>
    </source>
</evidence>
<dbReference type="InterPro" id="IPR029064">
    <property type="entry name" value="Ribosomal_eL30-like_sf"/>
</dbReference>
<dbReference type="Gene3D" id="3.30.1330.30">
    <property type="match status" value="1"/>
</dbReference>
<evidence type="ECO:0000256" key="2">
    <source>
        <dbReference type="ARBA" id="ARBA00022603"/>
    </source>
</evidence>
<comment type="caution">
    <text evidence="6">The sequence shown here is derived from an EMBL/GenBank/DDBJ whole genome shotgun (WGS) entry which is preliminary data.</text>
</comment>
<keyword evidence="3" id="KW-0808">Transferase</keyword>
<reference evidence="6" key="2">
    <citation type="journal article" date="2021" name="PeerJ">
        <title>Extensive microbial diversity within the chicken gut microbiome revealed by metagenomics and culture.</title>
        <authorList>
            <person name="Gilroy R."/>
            <person name="Ravi A."/>
            <person name="Getino M."/>
            <person name="Pursley I."/>
            <person name="Horton D.L."/>
            <person name="Alikhan N.F."/>
            <person name="Baker D."/>
            <person name="Gharbi K."/>
            <person name="Hall N."/>
            <person name="Watson M."/>
            <person name="Adriaenssens E.M."/>
            <person name="Foster-Nyarko E."/>
            <person name="Jarju S."/>
            <person name="Secka A."/>
            <person name="Antonio M."/>
            <person name="Oren A."/>
            <person name="Chaudhuri R.R."/>
            <person name="La Ragione R."/>
            <person name="Hildebrand F."/>
            <person name="Pallen M.J."/>
        </authorList>
    </citation>
    <scope>NUCLEOTIDE SEQUENCE</scope>
    <source>
        <strain evidence="6">ChiBcec16-1751</strain>
    </source>
</reference>
<dbReference type="Pfam" id="PF00588">
    <property type="entry name" value="SpoU_methylase"/>
    <property type="match status" value="1"/>
</dbReference>
<accession>A0A9D1F751</accession>
<dbReference type="InterPro" id="IPR053888">
    <property type="entry name" value="MRM3-like_sub_bind"/>
</dbReference>
<dbReference type="InterPro" id="IPR029026">
    <property type="entry name" value="tRNA_m1G_MTases_N"/>
</dbReference>
<dbReference type="Pfam" id="PF22435">
    <property type="entry name" value="MRM3-like_sub_bind"/>
    <property type="match status" value="1"/>
</dbReference>
<feature type="domain" description="MRM3-like substrate binding" evidence="5">
    <location>
        <begin position="11"/>
        <end position="91"/>
    </location>
</feature>
<dbReference type="Proteomes" id="UP000886741">
    <property type="component" value="Unassembled WGS sequence"/>
</dbReference>
<keyword evidence="2 6" id="KW-0489">Methyltransferase</keyword>
<dbReference type="PANTHER" id="PTHR43191:SF2">
    <property type="entry name" value="RRNA METHYLTRANSFERASE 3, MITOCHONDRIAL"/>
    <property type="match status" value="1"/>
</dbReference>
<dbReference type="Gene3D" id="3.40.1280.10">
    <property type="match status" value="1"/>
</dbReference>
<dbReference type="GO" id="GO:0006396">
    <property type="term" value="P:RNA processing"/>
    <property type="evidence" value="ECO:0007669"/>
    <property type="project" value="InterPro"/>
</dbReference>
<name>A0A9D1F751_9FIRM</name>
<dbReference type="EMBL" id="DVJJ01000001">
    <property type="protein sequence ID" value="HIS63737.1"/>
    <property type="molecule type" value="Genomic_DNA"/>
</dbReference>
<evidence type="ECO:0000313" key="6">
    <source>
        <dbReference type="EMBL" id="HIS63737.1"/>
    </source>
</evidence>
<dbReference type="PANTHER" id="PTHR43191">
    <property type="entry name" value="RRNA METHYLTRANSFERASE 3"/>
    <property type="match status" value="1"/>
</dbReference>
<proteinExistence type="inferred from homology"/>
<dbReference type="SUPFAM" id="SSF75217">
    <property type="entry name" value="alpha/beta knot"/>
    <property type="match status" value="1"/>
</dbReference>
<dbReference type="SUPFAM" id="SSF55315">
    <property type="entry name" value="L30e-like"/>
    <property type="match status" value="1"/>
</dbReference>
<dbReference type="GO" id="GO:0032259">
    <property type="term" value="P:methylation"/>
    <property type="evidence" value="ECO:0007669"/>
    <property type="project" value="UniProtKB-KW"/>
</dbReference>
<evidence type="ECO:0000259" key="4">
    <source>
        <dbReference type="Pfam" id="PF00588"/>
    </source>
</evidence>
<dbReference type="GO" id="GO:0003723">
    <property type="term" value="F:RNA binding"/>
    <property type="evidence" value="ECO:0007669"/>
    <property type="project" value="InterPro"/>
</dbReference>
<reference evidence="6" key="1">
    <citation type="submission" date="2020-10" db="EMBL/GenBank/DDBJ databases">
        <authorList>
            <person name="Gilroy R."/>
        </authorList>
    </citation>
    <scope>NUCLEOTIDE SEQUENCE</scope>
    <source>
        <strain evidence="6">ChiBcec16-1751</strain>
    </source>
</reference>
<evidence type="ECO:0000259" key="5">
    <source>
        <dbReference type="Pfam" id="PF22435"/>
    </source>
</evidence>
<organism evidence="6 7">
    <name type="scientific">Candidatus Avoscillospira avistercoris</name>
    <dbReference type="NCBI Taxonomy" id="2840707"/>
    <lineage>
        <taxon>Bacteria</taxon>
        <taxon>Bacillati</taxon>
        <taxon>Bacillota</taxon>
        <taxon>Clostridia</taxon>
        <taxon>Eubacteriales</taxon>
        <taxon>Oscillospiraceae</taxon>
        <taxon>Oscillospiraceae incertae sedis</taxon>
        <taxon>Candidatus Avoscillospira</taxon>
    </lineage>
</organism>
<sequence length="252" mass="27355">MREERITSRQNPLLRHVKKLLTSRSYRQQCGEYAGDGTKLLEEALRWDAGVKTIVAAENVALPPVPNMVRVARVPKDVMESVSQMQTPQGAIFLCDLPQPEPLHLTGSCLILDGIQDPGNVGTILRTADAMEIPVVLAEGCADPYSPKTVRATMGAIFRTRPQMAGREEIAAACRAAEIPLIATALSERSVDIRTLPLERAAVVIGSEGRGVSPELLALSQQQAIIPMNPRCESLNAAVAATIVLWQMRGMR</sequence>
<dbReference type="InterPro" id="IPR001537">
    <property type="entry name" value="SpoU_MeTrfase"/>
</dbReference>
<dbReference type="GO" id="GO:0008173">
    <property type="term" value="F:RNA methyltransferase activity"/>
    <property type="evidence" value="ECO:0007669"/>
    <property type="project" value="InterPro"/>
</dbReference>
<evidence type="ECO:0000313" key="7">
    <source>
        <dbReference type="Proteomes" id="UP000886741"/>
    </source>
</evidence>
<gene>
    <name evidence="6" type="ORF">IAA83_00015</name>
</gene>
<dbReference type="InterPro" id="IPR029028">
    <property type="entry name" value="Alpha/beta_knot_MTases"/>
</dbReference>
<dbReference type="InterPro" id="IPR051259">
    <property type="entry name" value="rRNA_Methyltransferase"/>
</dbReference>
<feature type="domain" description="tRNA/rRNA methyltransferase SpoU type" evidence="4">
    <location>
        <begin position="109"/>
        <end position="246"/>
    </location>
</feature>
<evidence type="ECO:0000256" key="1">
    <source>
        <dbReference type="ARBA" id="ARBA00007228"/>
    </source>
</evidence>
<protein>
    <submittedName>
        <fullName evidence="6">RNA methyltransferase</fullName>
    </submittedName>
</protein>
<comment type="similarity">
    <text evidence="1">Belongs to the class IV-like SAM-binding methyltransferase superfamily. RNA methyltransferase TrmH family.</text>
</comment>